<dbReference type="AlphaFoldDB" id="A0AA88KN06"/>
<dbReference type="SUPFAM" id="SSF75011">
    <property type="entry name" value="3-carboxy-cis,cis-mucoante lactonizing enzyme"/>
    <property type="match status" value="1"/>
</dbReference>
<proteinExistence type="predicted"/>
<keyword evidence="2" id="KW-1185">Reference proteome</keyword>
<dbReference type="Proteomes" id="UP000816034">
    <property type="component" value="Unassembled WGS sequence"/>
</dbReference>
<evidence type="ECO:0000313" key="1">
    <source>
        <dbReference type="EMBL" id="KAG2387056.1"/>
    </source>
</evidence>
<name>A0AA88KN06_NAELO</name>
<dbReference type="GO" id="GO:0008270">
    <property type="term" value="F:zinc ion binding"/>
    <property type="evidence" value="ECO:0007669"/>
    <property type="project" value="UniProtKB-KW"/>
</dbReference>
<accession>A0AA88KN06</accession>
<sequence length="352" mass="40645">MNNLEEQQHSLLVHSTLRIHLIDFFNPFDHPILLVKLKEKLTSKKRKAFSLNFEHVGTMGVFEQFGNSNELFDYPFDVKISYLLECIVVSDTYNHRIQCFHLETRKYLATLKTLAAEPTNLCIEEDCVIGEERVAVFLGCNENSRVYKYNLCKVLASQTKSAQDTYDSCGIWTSSAQFFHPRGMALWQNDANEHLLFVCDYLNDSIKVLLSSTGEQVQCINNFTAPWNIAFSTFGELIVSEMSQQSKITMLKRNDEEWHVFLEFGHSTTENTNFQFPCNLWYDRVSDRIIIGDGDNFRIQIFTRSGFLVKSICGKDFQTEQSFEQMVGLCVNELSGELILCDSANNRIQLYR</sequence>
<dbReference type="Gene3D" id="2.120.10.30">
    <property type="entry name" value="TolB, C-terminal domain"/>
    <property type="match status" value="2"/>
</dbReference>
<gene>
    <name evidence="1" type="ORF">C9374_002091</name>
</gene>
<dbReference type="CDD" id="cd05819">
    <property type="entry name" value="NHL"/>
    <property type="match status" value="1"/>
</dbReference>
<dbReference type="PANTHER" id="PTHR24104:SF25">
    <property type="entry name" value="PROTEIN LIN-41"/>
    <property type="match status" value="1"/>
</dbReference>
<organism evidence="1 2">
    <name type="scientific">Naegleria lovaniensis</name>
    <name type="common">Amoeba</name>
    <dbReference type="NCBI Taxonomy" id="51637"/>
    <lineage>
        <taxon>Eukaryota</taxon>
        <taxon>Discoba</taxon>
        <taxon>Heterolobosea</taxon>
        <taxon>Tetramitia</taxon>
        <taxon>Eutetramitia</taxon>
        <taxon>Vahlkampfiidae</taxon>
        <taxon>Naegleria</taxon>
    </lineage>
</organism>
<dbReference type="PANTHER" id="PTHR24104">
    <property type="entry name" value="E3 UBIQUITIN-PROTEIN LIGASE NHLRC1-RELATED"/>
    <property type="match status" value="1"/>
</dbReference>
<dbReference type="RefSeq" id="XP_044551048.1">
    <property type="nucleotide sequence ID" value="XM_044691471.1"/>
</dbReference>
<reference evidence="1 2" key="1">
    <citation type="journal article" date="2018" name="BMC Genomics">
        <title>The genome of Naegleria lovaniensis, the basis for a comparative approach to unravel pathogenicity factors of the human pathogenic amoeba N. fowleri.</title>
        <authorList>
            <person name="Liechti N."/>
            <person name="Schurch N."/>
            <person name="Bruggmann R."/>
            <person name="Wittwer M."/>
        </authorList>
    </citation>
    <scope>NUCLEOTIDE SEQUENCE [LARGE SCALE GENOMIC DNA]</scope>
    <source>
        <strain evidence="1 2">ATCC 30569</strain>
    </source>
</reference>
<dbReference type="GeneID" id="68094547"/>
<dbReference type="InterPro" id="IPR011042">
    <property type="entry name" value="6-blade_b-propeller_TolB-like"/>
</dbReference>
<dbReference type="GO" id="GO:0043161">
    <property type="term" value="P:proteasome-mediated ubiquitin-dependent protein catabolic process"/>
    <property type="evidence" value="ECO:0007669"/>
    <property type="project" value="TreeGrafter"/>
</dbReference>
<comment type="caution">
    <text evidence="1">The sequence shown here is derived from an EMBL/GenBank/DDBJ whole genome shotgun (WGS) entry which is preliminary data.</text>
</comment>
<dbReference type="GO" id="GO:0000209">
    <property type="term" value="P:protein polyubiquitination"/>
    <property type="evidence" value="ECO:0007669"/>
    <property type="project" value="TreeGrafter"/>
</dbReference>
<dbReference type="GO" id="GO:0061630">
    <property type="term" value="F:ubiquitin protein ligase activity"/>
    <property type="evidence" value="ECO:0007669"/>
    <property type="project" value="TreeGrafter"/>
</dbReference>
<dbReference type="InterPro" id="IPR050952">
    <property type="entry name" value="TRIM-NHL_E3_ligases"/>
</dbReference>
<protein>
    <submittedName>
        <fullName evidence="1">Uncharacterized protein</fullName>
    </submittedName>
</protein>
<dbReference type="EMBL" id="PYSW02000014">
    <property type="protein sequence ID" value="KAG2387056.1"/>
    <property type="molecule type" value="Genomic_DNA"/>
</dbReference>
<evidence type="ECO:0000313" key="2">
    <source>
        <dbReference type="Proteomes" id="UP000816034"/>
    </source>
</evidence>